<dbReference type="InterPro" id="IPR036259">
    <property type="entry name" value="MFS_trans_sf"/>
</dbReference>
<feature type="transmembrane region" description="Helical" evidence="5">
    <location>
        <begin position="289"/>
        <end position="309"/>
    </location>
</feature>
<dbReference type="InterPro" id="IPR011701">
    <property type="entry name" value="MFS"/>
</dbReference>
<evidence type="ECO:0000313" key="8">
    <source>
        <dbReference type="Proteomes" id="UP000832041"/>
    </source>
</evidence>
<feature type="transmembrane region" description="Helical" evidence="5">
    <location>
        <begin position="349"/>
        <end position="375"/>
    </location>
</feature>
<feature type="domain" description="Major facilitator superfamily (MFS) profile" evidence="6">
    <location>
        <begin position="1"/>
        <end position="448"/>
    </location>
</feature>
<evidence type="ECO:0000256" key="2">
    <source>
        <dbReference type="ARBA" id="ARBA00022692"/>
    </source>
</evidence>
<dbReference type="PANTHER" id="PTHR42718">
    <property type="entry name" value="MAJOR FACILITATOR SUPERFAMILY MULTIDRUG TRANSPORTER MFSC"/>
    <property type="match status" value="1"/>
</dbReference>
<dbReference type="Proteomes" id="UP000832041">
    <property type="component" value="Chromosome"/>
</dbReference>
<keyword evidence="2 5" id="KW-0812">Transmembrane</keyword>
<dbReference type="SUPFAM" id="SSF103473">
    <property type="entry name" value="MFS general substrate transporter"/>
    <property type="match status" value="1"/>
</dbReference>
<dbReference type="InterPro" id="IPR020846">
    <property type="entry name" value="MFS_dom"/>
</dbReference>
<keyword evidence="4 5" id="KW-0472">Membrane</keyword>
<sequence>MAATFVAIMDSFIVNVALPSIRADLDASYAQTELAVAGYVLVYGLLLVTGGRLGDLFGYRGVFLAGLALFTAASLACGLAPTPEFLVAARVVQAAGAALFYPQVLSVLQTAFTGSARTRAFSVFGATIGLASVAGQLVGGALVSADLFGLSWRPIFLINIPVGVATLLLAAAVLPAARAAARPGLDLCGVALLSAALLLVSVPLVQGQAAGWPLWAWGMLLLAVPGFVSFAVWERRLAGAGGLPLLPPSLFRLPGFTAGTVLALVFFAGNAGLFFVLTLHLQGGMGYSPLAAGLTFTPLAVAFVAASLLAPRIQERVGPRVLVLGYAVNAAGTLMLLGCALAFDAGLSGWIMAPALAAVGFGEGLGVSPLFGAVLAHVPRSDAGAASGVVETTTQIGMSFGVTVLGLVFAVGLEAGAGPAASATAFTAALVGNLVLAAAALALAPAVLRGRRAATG</sequence>
<reference evidence="7 8" key="1">
    <citation type="submission" date="2020-04" db="EMBL/GenBank/DDBJ databases">
        <title>Thermobifida alba genome sequencing and assembly.</title>
        <authorList>
            <person name="Luzics S."/>
            <person name="Horvath B."/>
            <person name="Nagy I."/>
            <person name="Toth A."/>
            <person name="Nagy I."/>
            <person name="Kukolya J."/>
        </authorList>
    </citation>
    <scope>NUCLEOTIDE SEQUENCE [LARGE SCALE GENOMIC DNA]</scope>
    <source>
        <strain evidence="7 8">DSM 43795</strain>
    </source>
</reference>
<keyword evidence="8" id="KW-1185">Reference proteome</keyword>
<keyword evidence="3 5" id="KW-1133">Transmembrane helix</keyword>
<evidence type="ECO:0000256" key="4">
    <source>
        <dbReference type="ARBA" id="ARBA00023136"/>
    </source>
</evidence>
<dbReference type="CDD" id="cd17321">
    <property type="entry name" value="MFS_MMR_MDR_like"/>
    <property type="match status" value="1"/>
</dbReference>
<dbReference type="Pfam" id="PF07690">
    <property type="entry name" value="MFS_1"/>
    <property type="match status" value="1"/>
</dbReference>
<evidence type="ECO:0000256" key="3">
    <source>
        <dbReference type="ARBA" id="ARBA00022989"/>
    </source>
</evidence>
<feature type="transmembrane region" description="Helical" evidence="5">
    <location>
        <begin position="321"/>
        <end position="343"/>
    </location>
</feature>
<feature type="transmembrane region" description="Helical" evidence="5">
    <location>
        <begin position="253"/>
        <end position="277"/>
    </location>
</feature>
<comment type="subcellular location">
    <subcellularLocation>
        <location evidence="1">Cell membrane</location>
        <topology evidence="1">Multi-pass membrane protein</topology>
    </subcellularLocation>
</comment>
<evidence type="ECO:0000256" key="1">
    <source>
        <dbReference type="ARBA" id="ARBA00004651"/>
    </source>
</evidence>
<protein>
    <submittedName>
        <fullName evidence="7">MFS transporter</fullName>
    </submittedName>
</protein>
<evidence type="ECO:0000259" key="6">
    <source>
        <dbReference type="PROSITE" id="PS50850"/>
    </source>
</evidence>
<feature type="transmembrane region" description="Helical" evidence="5">
    <location>
        <begin position="425"/>
        <end position="448"/>
    </location>
</feature>
<dbReference type="Gene3D" id="1.20.1250.20">
    <property type="entry name" value="MFS general substrate transporter like domains"/>
    <property type="match status" value="1"/>
</dbReference>
<evidence type="ECO:0000313" key="7">
    <source>
        <dbReference type="EMBL" id="UPT20078.1"/>
    </source>
</evidence>
<feature type="transmembrane region" description="Helical" evidence="5">
    <location>
        <begin position="214"/>
        <end position="233"/>
    </location>
</feature>
<dbReference type="RefSeq" id="WP_248592324.1">
    <property type="nucleotide sequence ID" value="NZ_BAABEB010000010.1"/>
</dbReference>
<feature type="transmembrane region" description="Helical" evidence="5">
    <location>
        <begin position="61"/>
        <end position="81"/>
    </location>
</feature>
<name>A0ABY4L0S3_THEAE</name>
<feature type="transmembrane region" description="Helical" evidence="5">
    <location>
        <begin position="87"/>
        <end position="108"/>
    </location>
</feature>
<feature type="transmembrane region" description="Helical" evidence="5">
    <location>
        <begin position="396"/>
        <end position="413"/>
    </location>
</feature>
<evidence type="ECO:0000256" key="5">
    <source>
        <dbReference type="SAM" id="Phobius"/>
    </source>
</evidence>
<feature type="transmembrane region" description="Helical" evidence="5">
    <location>
        <begin position="155"/>
        <end position="177"/>
    </location>
</feature>
<gene>
    <name evidence="7" type="ORF">FOF52_03085</name>
</gene>
<organism evidence="7 8">
    <name type="scientific">Thermobifida alba</name>
    <name type="common">Thermomonospora alba</name>
    <dbReference type="NCBI Taxonomy" id="53522"/>
    <lineage>
        <taxon>Bacteria</taxon>
        <taxon>Bacillati</taxon>
        <taxon>Actinomycetota</taxon>
        <taxon>Actinomycetes</taxon>
        <taxon>Streptosporangiales</taxon>
        <taxon>Nocardiopsidaceae</taxon>
        <taxon>Thermobifida</taxon>
    </lineage>
</organism>
<dbReference type="PROSITE" id="PS50850">
    <property type="entry name" value="MFS"/>
    <property type="match status" value="1"/>
</dbReference>
<feature type="transmembrane region" description="Helical" evidence="5">
    <location>
        <begin position="184"/>
        <end position="202"/>
    </location>
</feature>
<dbReference type="EMBL" id="CP051627">
    <property type="protein sequence ID" value="UPT20078.1"/>
    <property type="molecule type" value="Genomic_DNA"/>
</dbReference>
<proteinExistence type="predicted"/>
<feature type="transmembrane region" description="Helical" evidence="5">
    <location>
        <begin position="34"/>
        <end position="54"/>
    </location>
</feature>
<dbReference type="Gene3D" id="1.20.1720.10">
    <property type="entry name" value="Multidrug resistance protein D"/>
    <property type="match status" value="1"/>
</dbReference>
<feature type="transmembrane region" description="Helical" evidence="5">
    <location>
        <begin position="120"/>
        <end position="143"/>
    </location>
</feature>
<dbReference type="PANTHER" id="PTHR42718:SF39">
    <property type="entry name" value="ACTINORHODIN TRANSPORTER-RELATED"/>
    <property type="match status" value="1"/>
</dbReference>
<accession>A0ABY4L0S3</accession>